<dbReference type="InterPro" id="IPR008937">
    <property type="entry name" value="Ras-like_GEF"/>
</dbReference>
<dbReference type="AlphaFoldDB" id="H2Y5G0"/>
<dbReference type="InParanoid" id="H2Y5G0"/>
<dbReference type="Ensembl" id="ENSCSAVT00000000565.1">
    <property type="protein sequence ID" value="ENSCSAVP00000000558.1"/>
    <property type="gene ID" value="ENSCSAVG00000000313.1"/>
</dbReference>
<evidence type="ECO:0000256" key="2">
    <source>
        <dbReference type="ARBA" id="ARBA00083313"/>
    </source>
</evidence>
<dbReference type="CDD" id="cd00155">
    <property type="entry name" value="RasGEF"/>
    <property type="match status" value="1"/>
</dbReference>
<dbReference type="InterPro" id="IPR001895">
    <property type="entry name" value="RASGEF_cat_dom"/>
</dbReference>
<dbReference type="Pfam" id="PF00617">
    <property type="entry name" value="RasGEF"/>
    <property type="match status" value="1"/>
</dbReference>
<keyword evidence="6" id="KW-1185">Reference proteome</keyword>
<dbReference type="PROSITE" id="PS00720">
    <property type="entry name" value="RASGEF"/>
    <property type="match status" value="1"/>
</dbReference>
<reference evidence="6" key="1">
    <citation type="submission" date="2003-08" db="EMBL/GenBank/DDBJ databases">
        <authorList>
            <person name="Birren B."/>
            <person name="Nusbaum C."/>
            <person name="Abebe A."/>
            <person name="Abouelleil A."/>
            <person name="Adekoya E."/>
            <person name="Ait-zahra M."/>
            <person name="Allen N."/>
            <person name="Allen T."/>
            <person name="An P."/>
            <person name="Anderson M."/>
            <person name="Anderson S."/>
            <person name="Arachchi H."/>
            <person name="Armbruster J."/>
            <person name="Bachantsang P."/>
            <person name="Baldwin J."/>
            <person name="Barry A."/>
            <person name="Bayul T."/>
            <person name="Blitshsteyn B."/>
            <person name="Bloom T."/>
            <person name="Blye J."/>
            <person name="Boguslavskiy L."/>
            <person name="Borowsky M."/>
            <person name="Boukhgalter B."/>
            <person name="Brunache A."/>
            <person name="Butler J."/>
            <person name="Calixte N."/>
            <person name="Calvo S."/>
            <person name="Camarata J."/>
            <person name="Campo K."/>
            <person name="Chang J."/>
            <person name="Cheshatsang Y."/>
            <person name="Citroen M."/>
            <person name="Collymore A."/>
            <person name="Considine T."/>
            <person name="Cook A."/>
            <person name="Cooke P."/>
            <person name="Corum B."/>
            <person name="Cuomo C."/>
            <person name="David R."/>
            <person name="Dawoe T."/>
            <person name="Degray S."/>
            <person name="Dodge S."/>
            <person name="Dooley K."/>
            <person name="Dorje P."/>
            <person name="Dorjee K."/>
            <person name="Dorris L."/>
            <person name="Duffey N."/>
            <person name="Dupes A."/>
            <person name="Elkins T."/>
            <person name="Engels R."/>
            <person name="Erickson J."/>
            <person name="Farina A."/>
            <person name="Faro S."/>
            <person name="Ferreira P."/>
            <person name="Fischer H."/>
            <person name="Fitzgerald M."/>
            <person name="Foley K."/>
            <person name="Gage D."/>
            <person name="Galagan J."/>
            <person name="Gearin G."/>
            <person name="Gnerre S."/>
            <person name="Gnirke A."/>
            <person name="Goyette A."/>
            <person name="Graham J."/>
            <person name="Grandbois E."/>
            <person name="Gyaltsen K."/>
            <person name="Hafez N."/>
            <person name="Hagopian D."/>
            <person name="Hagos B."/>
            <person name="Hall J."/>
            <person name="Hatcher B."/>
            <person name="Heller A."/>
            <person name="Higgins H."/>
            <person name="Honan T."/>
            <person name="Horn A."/>
            <person name="Houde N."/>
            <person name="Hughes L."/>
            <person name="Hulme W."/>
            <person name="Husby E."/>
            <person name="Iliev I."/>
            <person name="Jaffe D."/>
            <person name="Jones C."/>
            <person name="Kamal M."/>
            <person name="Kamat A."/>
            <person name="Kamvysselis M."/>
            <person name="Karlsson E."/>
            <person name="Kells C."/>
            <person name="Kieu A."/>
            <person name="Kisner P."/>
            <person name="Kodira C."/>
            <person name="Kulbokas E."/>
            <person name="Labutti K."/>
            <person name="Lama D."/>
            <person name="Landers T."/>
            <person name="Leger J."/>
            <person name="Levine S."/>
            <person name="Lewis D."/>
            <person name="Lewis T."/>
            <person name="Lindblad-toh K."/>
            <person name="Liu X."/>
            <person name="Lokyitsang T."/>
            <person name="Lokyitsang Y."/>
            <person name="Lucien O."/>
            <person name="Lui A."/>
            <person name="Ma L.J."/>
            <person name="Mabbitt R."/>
            <person name="Macdonald J."/>
            <person name="Maclean C."/>
            <person name="Major J."/>
            <person name="Manning J."/>
            <person name="Marabella R."/>
            <person name="Maru K."/>
            <person name="Matthews C."/>
            <person name="Mauceli E."/>
            <person name="Mccarthy M."/>
            <person name="Mcdonough S."/>
            <person name="Mcghee T."/>
            <person name="Meldrim J."/>
            <person name="Meneus L."/>
            <person name="Mesirov J."/>
            <person name="Mihalev A."/>
            <person name="Mihova T."/>
            <person name="Mikkelsen T."/>
            <person name="Mlenga V."/>
            <person name="Moru K."/>
            <person name="Mozes J."/>
            <person name="Mulrain L."/>
            <person name="Munson G."/>
            <person name="Naylor J."/>
            <person name="Newes C."/>
            <person name="Nguyen C."/>
            <person name="Nguyen N."/>
            <person name="Nguyen T."/>
            <person name="Nicol R."/>
            <person name="Nielsen C."/>
            <person name="Nizzari M."/>
            <person name="Norbu C."/>
            <person name="Norbu N."/>
            <person name="O'donnell P."/>
            <person name="Okoawo O."/>
            <person name="O'leary S."/>
            <person name="Omotosho B."/>
            <person name="O'neill K."/>
            <person name="Osman S."/>
            <person name="Parker S."/>
            <person name="Perrin D."/>
            <person name="Phunkhang P."/>
            <person name="Piqani B."/>
            <person name="Purcell S."/>
            <person name="Rachupka T."/>
            <person name="Ramasamy U."/>
            <person name="Rameau R."/>
            <person name="Ray V."/>
            <person name="Raymond C."/>
            <person name="Retta R."/>
            <person name="Richardson S."/>
            <person name="Rise C."/>
            <person name="Rodriguez J."/>
            <person name="Rogers J."/>
            <person name="Rogov P."/>
            <person name="Rutman M."/>
            <person name="Schupbach R."/>
            <person name="Seaman C."/>
            <person name="Settipalli S."/>
            <person name="Sharpe T."/>
            <person name="Sheridan J."/>
            <person name="Sherpa N."/>
            <person name="Shi J."/>
            <person name="Smirnov S."/>
            <person name="Smith C."/>
            <person name="Sougnez C."/>
            <person name="Spencer B."/>
            <person name="Stalker J."/>
            <person name="Stange-thomann N."/>
            <person name="Stavropoulos S."/>
            <person name="Stetson K."/>
            <person name="Stone C."/>
            <person name="Stone S."/>
            <person name="Stubbs M."/>
            <person name="Talamas J."/>
            <person name="Tchuinga P."/>
            <person name="Tenzing P."/>
            <person name="Tesfaye S."/>
            <person name="Theodore J."/>
            <person name="Thoulutsang Y."/>
            <person name="Topham K."/>
            <person name="Towey S."/>
            <person name="Tsamla T."/>
            <person name="Tsomo N."/>
            <person name="Vallee D."/>
            <person name="Vassiliev H."/>
            <person name="Venkataraman V."/>
            <person name="Vinson J."/>
            <person name="Vo A."/>
            <person name="Wade C."/>
            <person name="Wang S."/>
            <person name="Wangchuk T."/>
            <person name="Wangdi T."/>
            <person name="Whittaker C."/>
            <person name="Wilkinson J."/>
            <person name="Wu Y."/>
            <person name="Wyman D."/>
            <person name="Yadav S."/>
            <person name="Yang S."/>
            <person name="Yang X."/>
            <person name="Yeager S."/>
            <person name="Yee E."/>
            <person name="Young G."/>
            <person name="Zainoun J."/>
            <person name="Zembeck L."/>
            <person name="Zimmer A."/>
            <person name="Zody M."/>
            <person name="Lander E."/>
        </authorList>
    </citation>
    <scope>NUCLEOTIDE SEQUENCE [LARGE SCALE GENOMIC DNA]</scope>
</reference>
<dbReference type="Gene3D" id="1.10.840.10">
    <property type="entry name" value="Ras guanine-nucleotide exchange factors catalytic domain"/>
    <property type="match status" value="1"/>
</dbReference>
<dbReference type="HOGENOM" id="CLU_1274780_0_0_1"/>
<evidence type="ECO:0000313" key="5">
    <source>
        <dbReference type="Ensembl" id="ENSCSAVP00000000558.1"/>
    </source>
</evidence>
<dbReference type="FunFam" id="1.10.840.10:FF:000009">
    <property type="entry name" value="rap guanine nucleotide exchange factor 1"/>
    <property type="match status" value="1"/>
</dbReference>
<organism evidence="5 6">
    <name type="scientific">Ciona savignyi</name>
    <name type="common">Pacific transparent sea squirt</name>
    <dbReference type="NCBI Taxonomy" id="51511"/>
    <lineage>
        <taxon>Eukaryota</taxon>
        <taxon>Metazoa</taxon>
        <taxon>Chordata</taxon>
        <taxon>Tunicata</taxon>
        <taxon>Ascidiacea</taxon>
        <taxon>Phlebobranchia</taxon>
        <taxon>Cionidae</taxon>
        <taxon>Ciona</taxon>
    </lineage>
</organism>
<evidence type="ECO:0000256" key="3">
    <source>
        <dbReference type="PROSITE-ProRule" id="PRU00168"/>
    </source>
</evidence>
<feature type="domain" description="Ras-GEF" evidence="4">
    <location>
        <begin position="1"/>
        <end position="217"/>
    </location>
</feature>
<proteinExistence type="predicted"/>
<protein>
    <recommendedName>
        <fullName evidence="2">CRK SH3-binding GNRP</fullName>
    </recommendedName>
</protein>
<name>H2Y5G0_CIOSA</name>
<reference evidence="5" key="3">
    <citation type="submission" date="2025-09" db="UniProtKB">
        <authorList>
            <consortium name="Ensembl"/>
        </authorList>
    </citation>
    <scope>IDENTIFICATION</scope>
</reference>
<dbReference type="PANTHER" id="PTHR23113:SF224">
    <property type="entry name" value="RAP GUANINE NUCLEOTIDE EXCHANGE FACTOR 1"/>
    <property type="match status" value="1"/>
</dbReference>
<dbReference type="SMART" id="SM00147">
    <property type="entry name" value="RasGEF"/>
    <property type="match status" value="1"/>
</dbReference>
<sequence>EQMTLLDLEMFQKIEIPEVLQWAQEQSEELSPHLTHFTEHFNNMSYWTRTIILRQTRPQDRERLLNKFIRIMRHLRKFNNFNSYLAVLSALDSAPVRRLEWQKQTSEGLQEYCRLIDSSSSFRTYREALAEASQPCIPYLGLILQDLTFIHLGNQDELSPGVINFRKRWQQFHILDNMRRFKQSQYPFQRDDDIIRLLDHFNDHLSEEVLWDLSLQI</sequence>
<dbReference type="GO" id="GO:0007265">
    <property type="term" value="P:Ras protein signal transduction"/>
    <property type="evidence" value="ECO:0007669"/>
    <property type="project" value="TreeGrafter"/>
</dbReference>
<dbReference type="GO" id="GO:0005085">
    <property type="term" value="F:guanyl-nucleotide exchange factor activity"/>
    <property type="evidence" value="ECO:0007669"/>
    <property type="project" value="UniProtKB-KW"/>
</dbReference>
<dbReference type="eggNOG" id="KOG3417">
    <property type="taxonomic scope" value="Eukaryota"/>
</dbReference>
<evidence type="ECO:0000256" key="1">
    <source>
        <dbReference type="ARBA" id="ARBA00022658"/>
    </source>
</evidence>
<dbReference type="OMA" id="FIRIMRH"/>
<dbReference type="InterPro" id="IPR023578">
    <property type="entry name" value="Ras_GEF_dom_sf"/>
</dbReference>
<dbReference type="PANTHER" id="PTHR23113">
    <property type="entry name" value="GUANINE NUCLEOTIDE EXCHANGE FACTOR"/>
    <property type="match status" value="1"/>
</dbReference>
<dbReference type="SUPFAM" id="SSF48366">
    <property type="entry name" value="Ras GEF"/>
    <property type="match status" value="1"/>
</dbReference>
<evidence type="ECO:0000313" key="6">
    <source>
        <dbReference type="Proteomes" id="UP000007875"/>
    </source>
</evidence>
<dbReference type="GO" id="GO:0005886">
    <property type="term" value="C:plasma membrane"/>
    <property type="evidence" value="ECO:0007669"/>
    <property type="project" value="TreeGrafter"/>
</dbReference>
<reference evidence="5" key="2">
    <citation type="submission" date="2025-08" db="UniProtKB">
        <authorList>
            <consortium name="Ensembl"/>
        </authorList>
    </citation>
    <scope>IDENTIFICATION</scope>
</reference>
<dbReference type="GeneTree" id="ENSGT00940000156235"/>
<dbReference type="Proteomes" id="UP000007875">
    <property type="component" value="Unassembled WGS sequence"/>
</dbReference>
<dbReference type="STRING" id="51511.ENSCSAVP00000000558"/>
<dbReference type="InterPro" id="IPR019804">
    <property type="entry name" value="Ras_G-nucl-exch_fac_CS"/>
</dbReference>
<dbReference type="InterPro" id="IPR036964">
    <property type="entry name" value="RASGEF_cat_dom_sf"/>
</dbReference>
<keyword evidence="1 3" id="KW-0344">Guanine-nucleotide releasing factor</keyword>
<dbReference type="PROSITE" id="PS50009">
    <property type="entry name" value="RASGEF_CAT"/>
    <property type="match status" value="1"/>
</dbReference>
<evidence type="ECO:0000259" key="4">
    <source>
        <dbReference type="PROSITE" id="PS50009"/>
    </source>
</evidence>
<accession>H2Y5G0</accession>